<dbReference type="GO" id="GO:0055129">
    <property type="term" value="P:L-proline biosynthetic process"/>
    <property type="evidence" value="ECO:0007669"/>
    <property type="project" value="TreeGrafter"/>
</dbReference>
<name>A0A2S5GP94_9BURK</name>
<dbReference type="PANTHER" id="PTHR11645:SF13">
    <property type="entry name" value="PYRROLINE-5-CARBOXYLATE REDUCTASE CATALYTIC N-TERMINAL DOMAIN-CONTAINING PROTEIN"/>
    <property type="match status" value="1"/>
</dbReference>
<keyword evidence="4" id="KW-0560">Oxidoreductase</keyword>
<dbReference type="PIRSF" id="PIRSF000193">
    <property type="entry name" value="Pyrrol-5-carb_rd"/>
    <property type="match status" value="1"/>
</dbReference>
<feature type="binding site" evidence="2">
    <location>
        <begin position="6"/>
        <end position="11"/>
    </location>
    <ligand>
        <name>NADP(+)</name>
        <dbReference type="ChEBI" id="CHEBI:58349"/>
    </ligand>
</feature>
<dbReference type="GO" id="GO:0004735">
    <property type="term" value="F:pyrroline-5-carboxylate reductase activity"/>
    <property type="evidence" value="ECO:0007669"/>
    <property type="project" value="UniProtKB-EC"/>
</dbReference>
<keyword evidence="2" id="KW-0521">NADP</keyword>
<proteinExistence type="inferred from homology"/>
<dbReference type="InterPro" id="IPR036291">
    <property type="entry name" value="NAD(P)-bd_dom_sf"/>
</dbReference>
<evidence type="ECO:0000256" key="2">
    <source>
        <dbReference type="PIRSR" id="PIRSR000193-1"/>
    </source>
</evidence>
<dbReference type="OrthoDB" id="4425838at2"/>
<comment type="caution">
    <text evidence="4">The sequence shown here is derived from an EMBL/GenBank/DDBJ whole genome shotgun (WGS) entry which is preliminary data.</text>
</comment>
<sequence length="258" mass="27491">MKYGFIGIGTLAEAIIDGLIGTKLSVDSVIVSPRNAQVSARLAARHGVVMIASHNQAVVDNSDMVFIAVRPQVVESVLTSLKFPKGQHVVSLVAATSTQKLRSWVGSDTILTQAIPLPFVSARQGVTAVHPPTPEVCTVFAALGSCAPIETEEELEVAGVASALMGPFFGMLEQLSEWLELKGMEPVVAHSYLAHMYTNLAGVAARSPQSAFSDLRREYSTDGGINELFFDTFQRLGGGSALIGALEEVHARIRQSQS</sequence>
<dbReference type="EMBL" id="PREU01000008">
    <property type="protein sequence ID" value="PPA74681.1"/>
    <property type="molecule type" value="Genomic_DNA"/>
</dbReference>
<evidence type="ECO:0000313" key="4">
    <source>
        <dbReference type="EMBL" id="PPA74681.1"/>
    </source>
</evidence>
<dbReference type="InterPro" id="IPR000304">
    <property type="entry name" value="Pyrroline-COOH_reductase"/>
</dbReference>
<dbReference type="Gene3D" id="3.40.50.720">
    <property type="entry name" value="NAD(P)-binding Rossmann-like Domain"/>
    <property type="match status" value="1"/>
</dbReference>
<dbReference type="Pfam" id="PF03807">
    <property type="entry name" value="F420_oxidored"/>
    <property type="match status" value="1"/>
</dbReference>
<dbReference type="AlphaFoldDB" id="A0A2S5GP94"/>
<feature type="binding site" evidence="2">
    <location>
        <begin position="68"/>
        <end position="71"/>
    </location>
    <ligand>
        <name>NADP(+)</name>
        <dbReference type="ChEBI" id="CHEBI:58349"/>
    </ligand>
</feature>
<evidence type="ECO:0000259" key="3">
    <source>
        <dbReference type="Pfam" id="PF03807"/>
    </source>
</evidence>
<protein>
    <submittedName>
        <fullName evidence="4">Pyrroline-5-carboxylate reductase</fullName>
        <ecNumber evidence="4">1.5.1.2</ecNumber>
    </submittedName>
</protein>
<accession>A0A2S5GP94</accession>
<gene>
    <name evidence="4" type="ORF">C4E15_18455</name>
</gene>
<dbReference type="PANTHER" id="PTHR11645">
    <property type="entry name" value="PYRROLINE-5-CARBOXYLATE REDUCTASE"/>
    <property type="match status" value="1"/>
</dbReference>
<evidence type="ECO:0000256" key="1">
    <source>
        <dbReference type="ARBA" id="ARBA00005525"/>
    </source>
</evidence>
<dbReference type="Proteomes" id="UP000239990">
    <property type="component" value="Unassembled WGS sequence"/>
</dbReference>
<dbReference type="InterPro" id="IPR028939">
    <property type="entry name" value="P5C_Rdtase_cat_N"/>
</dbReference>
<dbReference type="SUPFAM" id="SSF51735">
    <property type="entry name" value="NAD(P)-binding Rossmann-fold domains"/>
    <property type="match status" value="1"/>
</dbReference>
<reference evidence="4 5" key="1">
    <citation type="submission" date="2018-02" db="EMBL/GenBank/DDBJ databases">
        <title>Draft Genome of Achromobacter spanius stain 6.</title>
        <authorList>
            <person name="Gunasekera T.S."/>
            <person name="Radwan O."/>
            <person name="Ruiz O.N."/>
        </authorList>
    </citation>
    <scope>NUCLEOTIDE SEQUENCE [LARGE SCALE GENOMIC DNA]</scope>
    <source>
        <strain evidence="4 5">6</strain>
    </source>
</reference>
<dbReference type="NCBIfam" id="NF005063">
    <property type="entry name" value="PRK06476.1"/>
    <property type="match status" value="1"/>
</dbReference>
<dbReference type="EC" id="1.5.1.2" evidence="4"/>
<feature type="domain" description="Pyrroline-5-carboxylate reductase catalytic N-terminal" evidence="3">
    <location>
        <begin position="2"/>
        <end position="94"/>
    </location>
</feature>
<comment type="similarity">
    <text evidence="1">Belongs to the pyrroline-5-carboxylate reductase family.</text>
</comment>
<dbReference type="RefSeq" id="WP_104144532.1">
    <property type="nucleotide sequence ID" value="NZ_PREU01000008.1"/>
</dbReference>
<evidence type="ECO:0000313" key="5">
    <source>
        <dbReference type="Proteomes" id="UP000239990"/>
    </source>
</evidence>
<organism evidence="4 5">
    <name type="scientific">Achromobacter spanius</name>
    <dbReference type="NCBI Taxonomy" id="217203"/>
    <lineage>
        <taxon>Bacteria</taxon>
        <taxon>Pseudomonadati</taxon>
        <taxon>Pseudomonadota</taxon>
        <taxon>Betaproteobacteria</taxon>
        <taxon>Burkholderiales</taxon>
        <taxon>Alcaligenaceae</taxon>
        <taxon>Achromobacter</taxon>
    </lineage>
</organism>
<feature type="binding site" evidence="2">
    <location>
        <position position="55"/>
    </location>
    <ligand>
        <name>NADPH</name>
        <dbReference type="ChEBI" id="CHEBI:57783"/>
    </ligand>
</feature>